<evidence type="ECO:0000313" key="1">
    <source>
        <dbReference type="EMBL" id="WAL62951.1"/>
    </source>
</evidence>
<dbReference type="PANTHER" id="PTHR36451">
    <property type="entry name" value="PAPS-DEPENDENT SULFOTRANSFERASE STF3"/>
    <property type="match status" value="1"/>
</dbReference>
<dbReference type="EMBL" id="CP113836">
    <property type="protein sequence ID" value="WAL62951.1"/>
    <property type="molecule type" value="Genomic_DNA"/>
</dbReference>
<dbReference type="Gene3D" id="3.40.50.300">
    <property type="entry name" value="P-loop containing nucleotide triphosphate hydrolases"/>
    <property type="match status" value="1"/>
</dbReference>
<dbReference type="InterPro" id="IPR027417">
    <property type="entry name" value="P-loop_NTPase"/>
</dbReference>
<dbReference type="RefSeq" id="WP_268440600.1">
    <property type="nucleotide sequence ID" value="NZ_CP113836.1"/>
</dbReference>
<proteinExistence type="predicted"/>
<name>A0ABY7ASN7_9PSEU</name>
<evidence type="ECO:0000313" key="2">
    <source>
        <dbReference type="Proteomes" id="UP001163203"/>
    </source>
</evidence>
<accession>A0ABY7ASN7</accession>
<dbReference type="Proteomes" id="UP001163203">
    <property type="component" value="Chromosome"/>
</dbReference>
<dbReference type="Pfam" id="PF13469">
    <property type="entry name" value="Sulfotransfer_3"/>
    <property type="match status" value="1"/>
</dbReference>
<sequence length="407" mass="45958">MPANHQSIRIDDLRNPVLTDAVRRTIDDAERNPVDLTEDAVLSYARQLTGLADFGPDTFRAGLRSQLAGTTGTPLDRAEMFRSVVRNLVIRLRFYDLLGRHPEILDRKIEKPIIIVGPSRSGTTYLQGTIAADSRLRSLRLREAAEPFLPDGAAPAADNGVMWSVSDDGQNKSSIVLPGVRTDLLPHLASILQLGPDDVAQENMLMDSNFPIDDEDQAPHYAYMATMLKALQWQRGPDRWVLKAPMHCQYIPLLLANFPDATFVMPHRDPVAMVQSLATMFAYAARLRSSEVDVESIFAAATDRIEGMIRARMRDRSLIADDHVVDVLFHEFTTDQLSAVREIYAAAGLTPTDELSENIAAFNAEHRRYRRQRIVHDLRADFGVEPGELRERFDFYYQRHPVRIEVR</sequence>
<protein>
    <submittedName>
        <fullName evidence="1">Sulfotransferase</fullName>
    </submittedName>
</protein>
<dbReference type="InterPro" id="IPR052736">
    <property type="entry name" value="Stf3_sulfotransferase"/>
</dbReference>
<dbReference type="SUPFAM" id="SSF52540">
    <property type="entry name" value="P-loop containing nucleoside triphosphate hydrolases"/>
    <property type="match status" value="1"/>
</dbReference>
<gene>
    <name evidence="1" type="ORF">ORV05_18060</name>
</gene>
<organism evidence="1 2">
    <name type="scientific">Amycolatopsis cynarae</name>
    <dbReference type="NCBI Taxonomy" id="2995223"/>
    <lineage>
        <taxon>Bacteria</taxon>
        <taxon>Bacillati</taxon>
        <taxon>Actinomycetota</taxon>
        <taxon>Actinomycetes</taxon>
        <taxon>Pseudonocardiales</taxon>
        <taxon>Pseudonocardiaceae</taxon>
        <taxon>Amycolatopsis</taxon>
    </lineage>
</organism>
<reference evidence="1" key="1">
    <citation type="submission" date="2022-11" db="EMBL/GenBank/DDBJ databases">
        <authorList>
            <person name="Mo P."/>
        </authorList>
    </citation>
    <scope>NUCLEOTIDE SEQUENCE</scope>
    <source>
        <strain evidence="1">HUAS 11-8</strain>
    </source>
</reference>
<keyword evidence="2" id="KW-1185">Reference proteome</keyword>
<dbReference type="PANTHER" id="PTHR36451:SF1">
    <property type="entry name" value="OMEGA-HYDROXY-BETA-DIHYDROMENAQUINONE-9 SULFOTRANSFERASE STF3"/>
    <property type="match status" value="1"/>
</dbReference>